<feature type="region of interest" description="Disordered" evidence="2">
    <location>
        <begin position="1095"/>
        <end position="1154"/>
    </location>
</feature>
<dbReference type="OrthoDB" id="1702003at2"/>
<feature type="compositionally biased region" description="Polar residues" evidence="2">
    <location>
        <begin position="106"/>
        <end position="119"/>
    </location>
</feature>
<dbReference type="InterPro" id="IPR005877">
    <property type="entry name" value="YSIRK_signal_dom"/>
</dbReference>
<feature type="compositionally biased region" description="Basic and acidic residues" evidence="2">
    <location>
        <begin position="1140"/>
        <end position="1154"/>
    </location>
</feature>
<dbReference type="NCBIfam" id="NF038186">
    <property type="entry name" value="YPDG_rpt"/>
    <property type="match status" value="1"/>
</dbReference>
<feature type="region of interest" description="Disordered" evidence="2">
    <location>
        <begin position="866"/>
        <end position="885"/>
    </location>
</feature>
<evidence type="ECO:0000313" key="6">
    <source>
        <dbReference type="Proteomes" id="UP000005990"/>
    </source>
</evidence>
<dbReference type="GO" id="GO:0005509">
    <property type="term" value="F:calcium ion binding"/>
    <property type="evidence" value="ECO:0007669"/>
    <property type="project" value="InterPro"/>
</dbReference>
<feature type="domain" description="Long Rib" evidence="4">
    <location>
        <begin position="924"/>
        <end position="1017"/>
    </location>
</feature>
<dbReference type="InterPro" id="IPR044055">
    <property type="entry name" value="RibLong"/>
</dbReference>
<evidence type="ECO:0000256" key="2">
    <source>
        <dbReference type="SAM" id="MobiDB-lite"/>
    </source>
</evidence>
<dbReference type="InterPro" id="IPR013783">
    <property type="entry name" value="Ig-like_fold"/>
</dbReference>
<dbReference type="STRING" id="908337.HMPREF9257_0824"/>
<dbReference type="SUPFAM" id="SSF49313">
    <property type="entry name" value="Cadherin-like"/>
    <property type="match status" value="2"/>
</dbReference>
<evidence type="ECO:0000313" key="5">
    <source>
        <dbReference type="EMBL" id="EFR30456.1"/>
    </source>
</evidence>
<dbReference type="InterPro" id="IPR015919">
    <property type="entry name" value="Cadherin-like_sf"/>
</dbReference>
<reference evidence="5 6" key="1">
    <citation type="submission" date="2010-10" db="EMBL/GenBank/DDBJ databases">
        <authorList>
            <person name="Durkin A.S."/>
            <person name="Madupu R."/>
            <person name="Torralba M."/>
            <person name="Gillis M."/>
            <person name="Methe B."/>
            <person name="Sutton G."/>
            <person name="Nelson K.E."/>
        </authorList>
    </citation>
    <scope>NUCLEOTIDE SEQUENCE [LARGE SCALE GENOMIC DNA]</scope>
    <source>
        <strain evidence="5 6">ACS-139-V-Col8</strain>
    </source>
</reference>
<feature type="region of interest" description="Disordered" evidence="2">
    <location>
        <begin position="185"/>
        <end position="231"/>
    </location>
</feature>
<evidence type="ECO:0000256" key="1">
    <source>
        <dbReference type="ARBA" id="ARBA00022729"/>
    </source>
</evidence>
<feature type="non-terminal residue" evidence="5">
    <location>
        <position position="1154"/>
    </location>
</feature>
<keyword evidence="1" id="KW-0732">Signal</keyword>
<comment type="caution">
    <text evidence="5">The sequence shown here is derived from an EMBL/GenBank/DDBJ whole genome shotgun (WGS) entry which is preliminary data.</text>
</comment>
<dbReference type="Proteomes" id="UP000005990">
    <property type="component" value="Unassembled WGS sequence"/>
</dbReference>
<sequence>MVSKNNRKLLREKQSNKVYKYAIKRMTFGVASVAVAAGLLFAGGTIASAEEAPAGGTPSEEISVSGPASAEANGSDIGSTDEAATVSTESNVEEPKEEPAQDTVEDTQAQDTVEDTQAQDNVEQIEDVKDLQLSEAQKARLRDAGYTDQEIASIEAEAKAKKQADENFDVDAFVAQKVAAKRQIQTRSAEPELELSEEAEKEAVEAENGQVGTATREAAAPEESEVTNDSRNAVHAFVGVQTGGDMNLLLAGATGQQFKPIEGVRGFFQWFEDGGYVSPIYTAVSDANGRLNIGAKPYIAGDGKLIKFDADPTVSGGNERYRFWVDQATIPEGYQLQYITGEQVVFPNQGLTITQGGSGSDTPKNTHENWKILLMQKPKAEMHREDAKETPVQSNTGGYMTGKVSWDYSSGAGGVQWNTVAHHTTPAPDVTVRASYLSDYAMKQIYSAETARLMGVSDASKIRGRGWTSAQEAELQKWVKEQVAKDPTKWIAETVTAKTNAEGRYILQFNGIWGYKQNAAVAQGYTEQAGKSGWTQQAIDRLGNVATNANDGSFADAALNYNEKHINYDWMFVSTDDTDGLRVMTPYNNNYYASMNSDWGIHSGWSGTGFGVGVTNALTRELRSDFVFGINNVNFNITNYDSGANTALPGDVAETKTTGLPYSKTSERFRIVWYDHDGNVVKNGKAVQPDGTGQIPSEPFDTKDVKKTSEFTAKLFRVDKNGKDKELIAVDSFVVQISNLVASRYDKYEIKHPNPQEGATYGAEGLPDGLSINPKNGTISGKPTKAGEYSVKITTTIQDEAGKIKGSRYYTAVVTDSPLENGEVGVAYNHEVKPQAIEGYVFKNVTSKFIDGKAIDGLTIENNQITGTPTKEVPATQTTDDGSMGPNVEVTYDIYKLNEKGEEVLIKKGHTDKVPLLVTKEGEATKYDPSYTAVDGKVGEEATVAAPTFTDKEGNPATPENVTYELGEGAPTGAKVNADGSVTYTPVDGDAGKAVHVPVVVKYSDGTTDNATATINVAAKDTTAPVITADNVTAVEGKEITPVPVTTDDEKATVTVENLPEGLTYNPESKQIEGTVPKAEDWGDKEEKTVTATVKAVDEAGNESTEDITVTIQRDTDGDGMPDVTDPDDDNDGATDEEEKEKGTDPKDPNSKPD</sequence>
<feature type="compositionally biased region" description="Acidic residues" evidence="2">
    <location>
        <begin position="191"/>
        <end position="200"/>
    </location>
</feature>
<name>E4KRG3_9LACT</name>
<keyword evidence="6" id="KW-1185">Reference proteome</keyword>
<dbReference type="Pfam" id="PF18957">
    <property type="entry name" value="RibLong"/>
    <property type="match status" value="1"/>
</dbReference>
<dbReference type="NCBIfam" id="TIGR01168">
    <property type="entry name" value="YSIRK_signal"/>
    <property type="match status" value="1"/>
</dbReference>
<organism evidence="5 6">
    <name type="scientific">Eremococcus coleocola ACS-139-V-Col8</name>
    <dbReference type="NCBI Taxonomy" id="908337"/>
    <lineage>
        <taxon>Bacteria</taxon>
        <taxon>Bacillati</taxon>
        <taxon>Bacillota</taxon>
        <taxon>Bacilli</taxon>
        <taxon>Lactobacillales</taxon>
        <taxon>Aerococcaceae</taxon>
        <taxon>Eremococcus</taxon>
    </lineage>
</organism>
<dbReference type="GO" id="GO:0016020">
    <property type="term" value="C:membrane"/>
    <property type="evidence" value="ECO:0007669"/>
    <property type="project" value="InterPro"/>
</dbReference>
<dbReference type="Pfam" id="PF04650">
    <property type="entry name" value="YSIRK_signal"/>
    <property type="match status" value="1"/>
</dbReference>
<dbReference type="eggNOG" id="COG3064">
    <property type="taxonomic scope" value="Bacteria"/>
</dbReference>
<dbReference type="AlphaFoldDB" id="E4KRG3"/>
<gene>
    <name evidence="5" type="ORF">HMPREF9257_0824</name>
</gene>
<dbReference type="EMBL" id="AENN01000020">
    <property type="protein sequence ID" value="EFR30456.1"/>
    <property type="molecule type" value="Genomic_DNA"/>
</dbReference>
<accession>E4KRG3</accession>
<protein>
    <submittedName>
        <fullName evidence="5">Gram-positive signal peptide protein, YSIRK family</fullName>
    </submittedName>
</protein>
<proteinExistence type="predicted"/>
<feature type="compositionally biased region" description="Acidic residues" evidence="2">
    <location>
        <begin position="1125"/>
        <end position="1139"/>
    </location>
</feature>
<feature type="compositionally biased region" description="Polar residues" evidence="2">
    <location>
        <begin position="866"/>
        <end position="881"/>
    </location>
</feature>
<dbReference type="Pfam" id="PF05345">
    <property type="entry name" value="He_PIG"/>
    <property type="match status" value="2"/>
</dbReference>
<dbReference type="RefSeq" id="WP_006419113.1">
    <property type="nucleotide sequence ID" value="NZ_AENN01000020.1"/>
</dbReference>
<evidence type="ECO:0000259" key="3">
    <source>
        <dbReference type="Pfam" id="PF04650"/>
    </source>
</evidence>
<evidence type="ECO:0000259" key="4">
    <source>
        <dbReference type="Pfam" id="PF18957"/>
    </source>
</evidence>
<dbReference type="Gene3D" id="2.60.40.10">
    <property type="entry name" value="Immunoglobulins"/>
    <property type="match status" value="2"/>
</dbReference>
<feature type="region of interest" description="Disordered" evidence="2">
    <location>
        <begin position="51"/>
        <end position="119"/>
    </location>
</feature>
<feature type="domain" description="YSIRK Gram-positive signal peptide" evidence="3">
    <location>
        <begin position="16"/>
        <end position="41"/>
    </location>
</feature>